<dbReference type="AlphaFoldDB" id="A0A2N5Y2P4"/>
<protein>
    <recommendedName>
        <fullName evidence="4">Phage terminase small subunit P27 family</fullName>
    </recommendedName>
</protein>
<evidence type="ECO:0008006" key="4">
    <source>
        <dbReference type="Google" id="ProtNLM"/>
    </source>
</evidence>
<feature type="region of interest" description="Disordered" evidence="1">
    <location>
        <begin position="115"/>
        <end position="141"/>
    </location>
</feature>
<sequence length="141" mass="16068">MAQRGKQSAAALAVATTEGRRPSPPQTLNDAQAAVWRRVVGVYPPEYFRPDSFDLLEAYCRHVVSAGFLNAEIDRYQPAWLLEDDGLKRYKTLLECRDRESRTSMALARSMRITNQSRFDERKAASTQRTTSARAPWETDE</sequence>
<gene>
    <name evidence="2" type="ORF">CWI75_08720</name>
</gene>
<evidence type="ECO:0000313" key="2">
    <source>
        <dbReference type="EMBL" id="PLW82657.1"/>
    </source>
</evidence>
<dbReference type="RefSeq" id="WP_101521125.1">
    <property type="nucleotide sequence ID" value="NZ_PKLZ01000007.1"/>
</dbReference>
<organism evidence="2 3">
    <name type="scientific">Kineobactrum sediminis</name>
    <dbReference type="NCBI Taxonomy" id="1905677"/>
    <lineage>
        <taxon>Bacteria</taxon>
        <taxon>Pseudomonadati</taxon>
        <taxon>Pseudomonadota</taxon>
        <taxon>Gammaproteobacteria</taxon>
        <taxon>Cellvibrionales</taxon>
        <taxon>Halieaceae</taxon>
        <taxon>Kineobactrum</taxon>
    </lineage>
</organism>
<keyword evidence="3" id="KW-1185">Reference proteome</keyword>
<name>A0A2N5Y2P4_9GAMM</name>
<comment type="caution">
    <text evidence="2">The sequence shown here is derived from an EMBL/GenBank/DDBJ whole genome shotgun (WGS) entry which is preliminary data.</text>
</comment>
<dbReference type="Proteomes" id="UP000234845">
    <property type="component" value="Unassembled WGS sequence"/>
</dbReference>
<dbReference type="OrthoDB" id="9156186at2"/>
<dbReference type="EMBL" id="PKLZ01000007">
    <property type="protein sequence ID" value="PLW82657.1"/>
    <property type="molecule type" value="Genomic_DNA"/>
</dbReference>
<feature type="region of interest" description="Disordered" evidence="1">
    <location>
        <begin position="1"/>
        <end position="27"/>
    </location>
</feature>
<feature type="compositionally biased region" description="Low complexity" evidence="1">
    <location>
        <begin position="125"/>
        <end position="135"/>
    </location>
</feature>
<accession>A0A2N5Y2P4</accession>
<reference evidence="3" key="1">
    <citation type="submission" date="2017-11" db="EMBL/GenBank/DDBJ databases">
        <title>The draft genome sequence of Chromatocurvus sp. F02.</title>
        <authorList>
            <person name="Du Z.-J."/>
            <person name="Chang Y.-Q."/>
        </authorList>
    </citation>
    <scope>NUCLEOTIDE SEQUENCE [LARGE SCALE GENOMIC DNA]</scope>
    <source>
        <strain evidence="3">F02</strain>
    </source>
</reference>
<evidence type="ECO:0000256" key="1">
    <source>
        <dbReference type="SAM" id="MobiDB-lite"/>
    </source>
</evidence>
<proteinExistence type="predicted"/>
<evidence type="ECO:0000313" key="3">
    <source>
        <dbReference type="Proteomes" id="UP000234845"/>
    </source>
</evidence>